<name>U1HF29_ENDPU</name>
<dbReference type="InterPro" id="IPR046341">
    <property type="entry name" value="SET_dom_sf"/>
</dbReference>
<keyword evidence="3" id="KW-1185">Reference proteome</keyword>
<sequence>MAQLTIQALYIEGDPALCRVYFINHQDDRENQNAGFQIIDKKPFAFALQNIQKGEEIYTTYGGEWHFPEAPHSTIKPEKVPCVVNGLLYKRLVIHVNDYVYIKGQPTKGDRHTSTWIAKVLKISLTNNKEWLHVSWMYHLHDVPRCIVGELEIGDWELFASNHEDDIVVDTLMDLAKVKENCRSAQSDWYWWRTWDAKMQKLIEPSL</sequence>
<dbReference type="RefSeq" id="XP_007805644.1">
    <property type="nucleotide sequence ID" value="XM_007807453.1"/>
</dbReference>
<feature type="domain" description="BAH" evidence="1">
    <location>
        <begin position="92"/>
        <end position="207"/>
    </location>
</feature>
<proteinExistence type="predicted"/>
<dbReference type="InterPro" id="IPR043151">
    <property type="entry name" value="BAH_sf"/>
</dbReference>
<dbReference type="HOGENOM" id="CLU_1326370_0_0_1"/>
<evidence type="ECO:0000313" key="3">
    <source>
        <dbReference type="Proteomes" id="UP000019373"/>
    </source>
</evidence>
<accession>U1HF29</accession>
<dbReference type="GeneID" id="19240669"/>
<evidence type="ECO:0000313" key="2">
    <source>
        <dbReference type="EMBL" id="ERF68660.1"/>
    </source>
</evidence>
<dbReference type="InterPro" id="IPR001025">
    <property type="entry name" value="BAH_dom"/>
</dbReference>
<protein>
    <recommendedName>
        <fullName evidence="1">BAH domain-containing protein</fullName>
    </recommendedName>
</protein>
<gene>
    <name evidence="2" type="ORF">EPUS_05721</name>
</gene>
<dbReference type="Gene3D" id="2.30.30.490">
    <property type="match status" value="1"/>
</dbReference>
<dbReference type="PROSITE" id="PS51038">
    <property type="entry name" value="BAH"/>
    <property type="match status" value="1"/>
</dbReference>
<dbReference type="Gene3D" id="2.170.270.10">
    <property type="entry name" value="SET domain"/>
    <property type="match status" value="1"/>
</dbReference>
<dbReference type="AlphaFoldDB" id="U1HF29"/>
<evidence type="ECO:0000259" key="1">
    <source>
        <dbReference type="PROSITE" id="PS51038"/>
    </source>
</evidence>
<organism evidence="2 3">
    <name type="scientific">Endocarpon pusillum (strain Z07020 / HMAS-L-300199)</name>
    <name type="common">Lichen-forming fungus</name>
    <dbReference type="NCBI Taxonomy" id="1263415"/>
    <lineage>
        <taxon>Eukaryota</taxon>
        <taxon>Fungi</taxon>
        <taxon>Dikarya</taxon>
        <taxon>Ascomycota</taxon>
        <taxon>Pezizomycotina</taxon>
        <taxon>Eurotiomycetes</taxon>
        <taxon>Chaetothyriomycetidae</taxon>
        <taxon>Verrucariales</taxon>
        <taxon>Verrucariaceae</taxon>
        <taxon>Endocarpon</taxon>
    </lineage>
</organism>
<dbReference type="EMBL" id="KE721500">
    <property type="protein sequence ID" value="ERF68660.1"/>
    <property type="molecule type" value="Genomic_DNA"/>
</dbReference>
<dbReference type="Proteomes" id="UP000019373">
    <property type="component" value="Unassembled WGS sequence"/>
</dbReference>
<reference evidence="3" key="1">
    <citation type="journal article" date="2014" name="BMC Genomics">
        <title>Genome characteristics reveal the impact of lichenization on lichen-forming fungus Endocarpon pusillum Hedwig (Verrucariales, Ascomycota).</title>
        <authorList>
            <person name="Wang Y.-Y."/>
            <person name="Liu B."/>
            <person name="Zhang X.-Y."/>
            <person name="Zhou Q.-M."/>
            <person name="Zhang T."/>
            <person name="Li H."/>
            <person name="Yu Y.-F."/>
            <person name="Zhang X.-L."/>
            <person name="Hao X.-Y."/>
            <person name="Wang M."/>
            <person name="Wang L."/>
            <person name="Wei J.-C."/>
        </authorList>
    </citation>
    <scope>NUCLEOTIDE SEQUENCE [LARGE SCALE GENOMIC DNA]</scope>
    <source>
        <strain evidence="3">Z07020 / HMAS-L-300199</strain>
    </source>
</reference>
<dbReference type="SUPFAM" id="SSF82199">
    <property type="entry name" value="SET domain"/>
    <property type="match status" value="1"/>
</dbReference>
<dbReference type="GO" id="GO:0003682">
    <property type="term" value="F:chromatin binding"/>
    <property type="evidence" value="ECO:0007669"/>
    <property type="project" value="InterPro"/>
</dbReference>